<dbReference type="AlphaFoldDB" id="A0A024K6B8"/>
<reference evidence="1" key="1">
    <citation type="journal article" date="2014" name="Genome Announc.">
        <title>Draft Genome Sequence of Mycobacterium triplex DSM 44626.</title>
        <authorList>
            <person name="Sassi M."/>
            <person name="Croce O."/>
            <person name="Robert C."/>
            <person name="Raoult D."/>
            <person name="Drancourt M."/>
        </authorList>
    </citation>
    <scope>NUCLEOTIDE SEQUENCE [LARGE SCALE GENOMIC DNA]</scope>
    <source>
        <strain evidence="1">DSM 44626</strain>
    </source>
</reference>
<accession>A0A024K6B8</accession>
<evidence type="ECO:0000313" key="2">
    <source>
        <dbReference type="EMBL" id="ORX07853.1"/>
    </source>
</evidence>
<dbReference type="EMBL" id="LQPY01000004">
    <property type="protein sequence ID" value="ORX07853.1"/>
    <property type="molecule type" value="Genomic_DNA"/>
</dbReference>
<evidence type="ECO:0000313" key="1">
    <source>
        <dbReference type="EMBL" id="CDO91369.1"/>
    </source>
</evidence>
<name>A0A024K6B8_9MYCO</name>
<dbReference type="RefSeq" id="WP_036473623.1">
    <property type="nucleotide sequence ID" value="NZ_HG964447.1"/>
</dbReference>
<reference evidence="1" key="2">
    <citation type="submission" date="2014-04" db="EMBL/GenBank/DDBJ databases">
        <authorList>
            <person name="Urmite Genomes U."/>
        </authorList>
    </citation>
    <scope>NUCLEOTIDE SEQUENCE</scope>
    <source>
        <strain evidence="1">DSM 44626</strain>
    </source>
</reference>
<reference evidence="2 3" key="3">
    <citation type="submission" date="2016-01" db="EMBL/GenBank/DDBJ databases">
        <title>The new phylogeny of the genus Mycobacterium.</title>
        <authorList>
            <person name="Tarcisio F."/>
            <person name="Conor M."/>
            <person name="Antonella G."/>
            <person name="Elisabetta G."/>
            <person name="Giulia F.S."/>
            <person name="Sara T."/>
            <person name="Anna F."/>
            <person name="Clotilde B."/>
            <person name="Roberto B."/>
            <person name="Veronica D.S."/>
            <person name="Fabio R."/>
            <person name="Monica P."/>
            <person name="Olivier J."/>
            <person name="Enrico T."/>
            <person name="Nicola S."/>
        </authorList>
    </citation>
    <scope>NUCLEOTIDE SEQUENCE [LARGE SCALE GENOMIC DNA]</scope>
    <source>
        <strain evidence="2 3">DSM 44626</strain>
    </source>
</reference>
<proteinExistence type="predicted"/>
<dbReference type="eggNOG" id="ENOG5033QWB">
    <property type="taxonomic scope" value="Bacteria"/>
</dbReference>
<organism evidence="1">
    <name type="scientific">Mycobacterium triplex</name>
    <dbReference type="NCBI Taxonomy" id="47839"/>
    <lineage>
        <taxon>Bacteria</taxon>
        <taxon>Bacillati</taxon>
        <taxon>Actinomycetota</taxon>
        <taxon>Actinomycetes</taxon>
        <taxon>Mycobacteriales</taxon>
        <taxon>Mycobacteriaceae</taxon>
        <taxon>Mycobacterium</taxon>
        <taxon>Mycobacterium simiae complex</taxon>
    </lineage>
</organism>
<evidence type="ECO:0000313" key="3">
    <source>
        <dbReference type="Proteomes" id="UP000193710"/>
    </source>
</evidence>
<protein>
    <submittedName>
        <fullName evidence="1">Uncharacterized protein</fullName>
    </submittedName>
</protein>
<dbReference type="STRING" id="47839.BN973_05777"/>
<dbReference type="OrthoDB" id="4453671at2"/>
<gene>
    <name evidence="2" type="ORF">AWC29_06325</name>
    <name evidence="1" type="ORF">BN973_05777</name>
</gene>
<dbReference type="HOGENOM" id="CLU_773565_0_0_11"/>
<keyword evidence="3" id="KW-1185">Reference proteome</keyword>
<dbReference type="Proteomes" id="UP000028880">
    <property type="component" value="Unassembled WGS sequence"/>
</dbReference>
<sequence>MSAALFDLALRVAARDAGGPVPRLLHNPAPARDVKVAVAARRTGPVVHVQAVGPDGHSYSGTGADGLAALARAAGCVAGDFCGGATALVDTPATLRALAGLARSYADPARCAGIDVAAGSALAGWWVERAAHPGTSAVTDVLSTSRARFMLGMAPGADHAGAWRAALSVPNGVSGLHDWHRAVTGGLLLPGLDALREDDDWQLEVMQEAVREQRSWDRPETLHVAAARLASRCDAADLYEAALLADPLWRGRGVHTGFVCHGETVVGAGQHANRVTVRAGRLDTRLKAGAAVTGWAGEPMTAMPDAENRFSGEVFATAVGEDGALTVTIGGLRKTGYRPAAGEPVTVIPAPPSVSTIRSRRTAVARLYKRRFSWLSQGATPTASRRPVPLAVMIAAADDIQAPEN</sequence>
<dbReference type="Proteomes" id="UP000193710">
    <property type="component" value="Unassembled WGS sequence"/>
</dbReference>
<dbReference type="EMBL" id="HG964447">
    <property type="protein sequence ID" value="CDO91369.1"/>
    <property type="molecule type" value="Genomic_DNA"/>
</dbReference>